<dbReference type="Proteomes" id="UP000799778">
    <property type="component" value="Unassembled WGS sequence"/>
</dbReference>
<accession>A0A6A5X5V9</accession>
<keyword evidence="3" id="KW-1185">Reference proteome</keyword>
<feature type="non-terminal residue" evidence="2">
    <location>
        <position position="256"/>
    </location>
</feature>
<protein>
    <recommendedName>
        <fullName evidence="1">NB-ARC domain-containing protein</fullName>
    </recommendedName>
</protein>
<evidence type="ECO:0000313" key="2">
    <source>
        <dbReference type="EMBL" id="KAF2008302.1"/>
    </source>
</evidence>
<dbReference type="EMBL" id="ML978088">
    <property type="protein sequence ID" value="KAF2008302.1"/>
    <property type="molecule type" value="Genomic_DNA"/>
</dbReference>
<evidence type="ECO:0000313" key="3">
    <source>
        <dbReference type="Proteomes" id="UP000799778"/>
    </source>
</evidence>
<reference evidence="2" key="1">
    <citation type="journal article" date="2020" name="Stud. Mycol.">
        <title>101 Dothideomycetes genomes: a test case for predicting lifestyles and emergence of pathogens.</title>
        <authorList>
            <person name="Haridas S."/>
            <person name="Albert R."/>
            <person name="Binder M."/>
            <person name="Bloem J."/>
            <person name="Labutti K."/>
            <person name="Salamov A."/>
            <person name="Andreopoulos B."/>
            <person name="Baker S."/>
            <person name="Barry K."/>
            <person name="Bills G."/>
            <person name="Bluhm B."/>
            <person name="Cannon C."/>
            <person name="Castanera R."/>
            <person name="Culley D."/>
            <person name="Daum C."/>
            <person name="Ezra D."/>
            <person name="Gonzalez J."/>
            <person name="Henrissat B."/>
            <person name="Kuo A."/>
            <person name="Liang C."/>
            <person name="Lipzen A."/>
            <person name="Lutzoni F."/>
            <person name="Magnuson J."/>
            <person name="Mondo S."/>
            <person name="Nolan M."/>
            <person name="Ohm R."/>
            <person name="Pangilinan J."/>
            <person name="Park H.-J."/>
            <person name="Ramirez L."/>
            <person name="Alfaro M."/>
            <person name="Sun H."/>
            <person name="Tritt A."/>
            <person name="Yoshinaga Y."/>
            <person name="Zwiers L.-H."/>
            <person name="Turgeon B."/>
            <person name="Goodwin S."/>
            <person name="Spatafora J."/>
            <person name="Crous P."/>
            <person name="Grigoriev I."/>
        </authorList>
    </citation>
    <scope>NUCLEOTIDE SEQUENCE</scope>
    <source>
        <strain evidence="2">CBS 175.79</strain>
    </source>
</reference>
<dbReference type="InterPro" id="IPR027417">
    <property type="entry name" value="P-loop_NTPase"/>
</dbReference>
<dbReference type="AlphaFoldDB" id="A0A6A5X5V9"/>
<organism evidence="2 3">
    <name type="scientific">Aaosphaeria arxii CBS 175.79</name>
    <dbReference type="NCBI Taxonomy" id="1450172"/>
    <lineage>
        <taxon>Eukaryota</taxon>
        <taxon>Fungi</taxon>
        <taxon>Dikarya</taxon>
        <taxon>Ascomycota</taxon>
        <taxon>Pezizomycotina</taxon>
        <taxon>Dothideomycetes</taxon>
        <taxon>Pleosporomycetidae</taxon>
        <taxon>Pleosporales</taxon>
        <taxon>Pleosporales incertae sedis</taxon>
        <taxon>Aaosphaeria</taxon>
    </lineage>
</organism>
<dbReference type="RefSeq" id="XP_033376641.1">
    <property type="nucleotide sequence ID" value="XM_033521102.1"/>
</dbReference>
<dbReference type="Pfam" id="PF00931">
    <property type="entry name" value="NB-ARC"/>
    <property type="match status" value="1"/>
</dbReference>
<dbReference type="PANTHER" id="PTHR35205:SF1">
    <property type="entry name" value="ZU5 DOMAIN-CONTAINING PROTEIN"/>
    <property type="match status" value="1"/>
</dbReference>
<dbReference type="PANTHER" id="PTHR35205">
    <property type="entry name" value="NB-ARC AND TPR DOMAIN PROTEIN"/>
    <property type="match status" value="1"/>
</dbReference>
<evidence type="ECO:0000259" key="1">
    <source>
        <dbReference type="Pfam" id="PF00931"/>
    </source>
</evidence>
<dbReference type="GeneID" id="54278499"/>
<dbReference type="OrthoDB" id="20872at2759"/>
<sequence length="256" mass="28355">MVPSTLHSLLHLRRETPPPPSIVIPFARDADFVDRGTLLDELCERCTQPDARQAIVGLGGVGKSQLAIEHAYRTREQSPETWVLWAHASNAVRLEQSFRDIADRVKISGRQDPQVNIFKLVHDWLCDSKQPWLLVLDNVDDASFLLEAQPASSKTAARPLREYLPYCEHGSILVTTRNKEAALQLVEQRNIITLDPMDEAQSLTLLARKLGAQADKSDGAKLAELTELAAALEYMPLAITQAAAYISQRAPLCSVA</sequence>
<proteinExistence type="predicted"/>
<dbReference type="GO" id="GO:0043531">
    <property type="term" value="F:ADP binding"/>
    <property type="evidence" value="ECO:0007669"/>
    <property type="project" value="InterPro"/>
</dbReference>
<dbReference type="InterPro" id="IPR002182">
    <property type="entry name" value="NB-ARC"/>
</dbReference>
<name>A0A6A5X5V9_9PLEO</name>
<gene>
    <name evidence="2" type="ORF">BU24DRAFT_138403</name>
</gene>
<dbReference type="SUPFAM" id="SSF52540">
    <property type="entry name" value="P-loop containing nucleoside triphosphate hydrolases"/>
    <property type="match status" value="1"/>
</dbReference>
<feature type="domain" description="NB-ARC" evidence="1">
    <location>
        <begin position="50"/>
        <end position="212"/>
    </location>
</feature>
<dbReference type="Gene3D" id="3.40.50.300">
    <property type="entry name" value="P-loop containing nucleotide triphosphate hydrolases"/>
    <property type="match status" value="1"/>
</dbReference>